<feature type="domain" description="DUF2520" evidence="10">
    <location>
        <begin position="153"/>
        <end position="279"/>
    </location>
</feature>
<feature type="binding site" evidence="8">
    <location>
        <position position="363"/>
    </location>
    <ligand>
        <name>(R)-pantoate</name>
        <dbReference type="ChEBI" id="CHEBI:15980"/>
    </ligand>
</feature>
<dbReference type="Pfam" id="PF10727">
    <property type="entry name" value="Rossmann-like"/>
    <property type="match status" value="1"/>
</dbReference>
<dbReference type="Gene3D" id="3.30.1300.10">
    <property type="entry name" value="Pantoate-beta-alanine ligase, C-terminal domain"/>
    <property type="match status" value="1"/>
</dbReference>
<feature type="binding site" evidence="8">
    <location>
        <begin position="449"/>
        <end position="452"/>
    </location>
    <ligand>
        <name>ATP</name>
        <dbReference type="ChEBI" id="CHEBI:30616"/>
    </ligand>
</feature>
<keyword evidence="4 8" id="KW-0566">Pantothenate biosynthesis</keyword>
<feature type="active site" description="Proton donor" evidence="8">
    <location>
        <position position="339"/>
    </location>
</feature>
<dbReference type="Gene3D" id="1.10.1040.20">
    <property type="entry name" value="ProC-like, C-terminal domain"/>
    <property type="match status" value="1"/>
</dbReference>
<evidence type="ECO:0000256" key="2">
    <source>
        <dbReference type="ARBA" id="ARBA00009256"/>
    </source>
</evidence>
<evidence type="ECO:0000259" key="10">
    <source>
        <dbReference type="Pfam" id="PF10728"/>
    </source>
</evidence>
<dbReference type="InterPro" id="IPR037108">
    <property type="entry name" value="TM1727-like_C_sf"/>
</dbReference>
<organism evidence="11 12">
    <name type="scientific">Bowdeniella nasicola</name>
    <dbReference type="NCBI Taxonomy" id="208480"/>
    <lineage>
        <taxon>Bacteria</taxon>
        <taxon>Bacillati</taxon>
        <taxon>Actinomycetota</taxon>
        <taxon>Actinomycetes</taxon>
        <taxon>Actinomycetales</taxon>
        <taxon>Actinomycetaceae</taxon>
        <taxon>Bowdeniella</taxon>
    </lineage>
</organism>
<evidence type="ECO:0000256" key="6">
    <source>
        <dbReference type="ARBA" id="ARBA00022840"/>
    </source>
</evidence>
<dbReference type="InterPro" id="IPR003721">
    <property type="entry name" value="Pantoate_ligase"/>
</dbReference>
<comment type="subcellular location">
    <subcellularLocation>
        <location evidence="8">Cytoplasm</location>
    </subcellularLocation>
</comment>
<feature type="binding site" evidence="8">
    <location>
        <position position="478"/>
    </location>
    <ligand>
        <name>ATP</name>
        <dbReference type="ChEBI" id="CHEBI:30616"/>
    </ligand>
</feature>
<feature type="binding site" evidence="8">
    <location>
        <begin position="332"/>
        <end position="339"/>
    </location>
    <ligand>
        <name>ATP</name>
        <dbReference type="ChEBI" id="CHEBI:30616"/>
    </ligand>
</feature>
<evidence type="ECO:0000313" key="12">
    <source>
        <dbReference type="Proteomes" id="UP000199288"/>
    </source>
</evidence>
<reference evidence="12" key="1">
    <citation type="submission" date="2016-10" db="EMBL/GenBank/DDBJ databases">
        <authorList>
            <person name="Varghese N."/>
            <person name="Submissions S."/>
        </authorList>
    </citation>
    <scope>NUCLEOTIDE SEQUENCE [LARGE SCALE GENOMIC DNA]</scope>
    <source>
        <strain evidence="12">KPR-1</strain>
    </source>
</reference>
<dbReference type="EMBL" id="FNQV01000003">
    <property type="protein sequence ID" value="SDZ95049.1"/>
    <property type="molecule type" value="Genomic_DNA"/>
</dbReference>
<feature type="binding site" evidence="8">
    <location>
        <begin position="486"/>
        <end position="489"/>
    </location>
    <ligand>
        <name>ATP</name>
        <dbReference type="ChEBI" id="CHEBI:30616"/>
    </ligand>
</feature>
<dbReference type="PANTHER" id="PTHR21299">
    <property type="entry name" value="CYTIDYLATE KINASE/PANTOATE-BETA-ALANINE LIGASE"/>
    <property type="match status" value="1"/>
</dbReference>
<keyword evidence="12" id="KW-1185">Reference proteome</keyword>
<dbReference type="NCBIfam" id="TIGR00125">
    <property type="entry name" value="cyt_tran_rel"/>
    <property type="match status" value="1"/>
</dbReference>
<dbReference type="InterPro" id="IPR019665">
    <property type="entry name" value="OxRdtase/DH_put_Rossmann_dom"/>
</dbReference>
<comment type="catalytic activity">
    <reaction evidence="7 8">
        <text>(R)-pantoate + beta-alanine + ATP = (R)-pantothenate + AMP + diphosphate + H(+)</text>
        <dbReference type="Rhea" id="RHEA:10912"/>
        <dbReference type="ChEBI" id="CHEBI:15378"/>
        <dbReference type="ChEBI" id="CHEBI:15980"/>
        <dbReference type="ChEBI" id="CHEBI:29032"/>
        <dbReference type="ChEBI" id="CHEBI:30616"/>
        <dbReference type="ChEBI" id="CHEBI:33019"/>
        <dbReference type="ChEBI" id="CHEBI:57966"/>
        <dbReference type="ChEBI" id="CHEBI:456215"/>
        <dbReference type="EC" id="6.3.2.1"/>
    </reaction>
</comment>
<evidence type="ECO:0000256" key="1">
    <source>
        <dbReference type="ARBA" id="ARBA00004990"/>
    </source>
</evidence>
<feature type="domain" description="Putative oxidoreductase/dehydrogenase Rossmann-like" evidence="9">
    <location>
        <begin position="22"/>
        <end position="136"/>
    </location>
</feature>
<keyword evidence="3 8" id="KW-0436">Ligase</keyword>
<dbReference type="InterPro" id="IPR008927">
    <property type="entry name" value="6-PGluconate_DH-like_C_sf"/>
</dbReference>
<accession>A0A1H3X6M3</accession>
<evidence type="ECO:0000256" key="8">
    <source>
        <dbReference type="HAMAP-Rule" id="MF_00158"/>
    </source>
</evidence>
<dbReference type="GO" id="GO:0005829">
    <property type="term" value="C:cytosol"/>
    <property type="evidence" value="ECO:0007669"/>
    <property type="project" value="TreeGrafter"/>
</dbReference>
<evidence type="ECO:0000256" key="3">
    <source>
        <dbReference type="ARBA" id="ARBA00022598"/>
    </source>
</evidence>
<dbReference type="InterPro" id="IPR004821">
    <property type="entry name" value="Cyt_trans-like"/>
</dbReference>
<evidence type="ECO:0000313" key="11">
    <source>
        <dbReference type="EMBL" id="SDZ95049.1"/>
    </source>
</evidence>
<dbReference type="GO" id="GO:0004592">
    <property type="term" value="F:pantoate-beta-alanine ligase activity"/>
    <property type="evidence" value="ECO:0007669"/>
    <property type="project" value="UniProtKB-UniRule"/>
</dbReference>
<dbReference type="GO" id="GO:0005524">
    <property type="term" value="F:ATP binding"/>
    <property type="evidence" value="ECO:0007669"/>
    <property type="project" value="UniProtKB-KW"/>
</dbReference>
<evidence type="ECO:0000256" key="4">
    <source>
        <dbReference type="ARBA" id="ARBA00022655"/>
    </source>
</evidence>
<name>A0A1H3X6M3_9ACTO</name>
<dbReference type="PANTHER" id="PTHR21299:SF1">
    <property type="entry name" value="PANTOATE--BETA-ALANINE LIGASE"/>
    <property type="match status" value="1"/>
</dbReference>
<evidence type="ECO:0000259" key="9">
    <source>
        <dbReference type="Pfam" id="PF10727"/>
    </source>
</evidence>
<gene>
    <name evidence="8" type="primary">panC</name>
    <name evidence="11" type="ORF">SAMN02910418_00626</name>
</gene>
<dbReference type="Pfam" id="PF02569">
    <property type="entry name" value="Pantoate_ligase"/>
    <property type="match status" value="1"/>
</dbReference>
<dbReference type="Proteomes" id="UP000199288">
    <property type="component" value="Unassembled WGS sequence"/>
</dbReference>
<dbReference type="HAMAP" id="MF_00158">
    <property type="entry name" value="PanC"/>
    <property type="match status" value="1"/>
</dbReference>
<dbReference type="InterPro" id="IPR014729">
    <property type="entry name" value="Rossmann-like_a/b/a_fold"/>
</dbReference>
<dbReference type="InterPro" id="IPR036291">
    <property type="entry name" value="NAD(P)-bd_dom_sf"/>
</dbReference>
<comment type="pathway">
    <text evidence="1 8">Cofactor biosynthesis; (R)-pantothenate biosynthesis; (R)-pantothenate from (R)-pantoate and beta-alanine: step 1/1.</text>
</comment>
<dbReference type="NCBIfam" id="TIGR00018">
    <property type="entry name" value="panC"/>
    <property type="match status" value="1"/>
</dbReference>
<comment type="similarity">
    <text evidence="2 8">Belongs to the pantothenate synthetase family.</text>
</comment>
<dbReference type="AlphaFoldDB" id="A0A1H3X6M3"/>
<keyword evidence="8" id="KW-0963">Cytoplasm</keyword>
<dbReference type="Gene3D" id="3.40.50.720">
    <property type="entry name" value="NAD(P)-binding Rossmann-like Domain"/>
    <property type="match status" value="1"/>
</dbReference>
<comment type="subunit">
    <text evidence="8">Homodimer.</text>
</comment>
<dbReference type="SUPFAM" id="SSF52374">
    <property type="entry name" value="Nucleotidylyl transferase"/>
    <property type="match status" value="1"/>
</dbReference>
<evidence type="ECO:0000256" key="5">
    <source>
        <dbReference type="ARBA" id="ARBA00022741"/>
    </source>
</evidence>
<dbReference type="InterPro" id="IPR042176">
    <property type="entry name" value="Pantoate_ligase_C"/>
</dbReference>
<proteinExistence type="inferred from homology"/>
<keyword evidence="6 8" id="KW-0067">ATP-binding</keyword>
<dbReference type="Pfam" id="PF10728">
    <property type="entry name" value="DUF2520"/>
    <property type="match status" value="1"/>
</dbReference>
<dbReference type="UniPathway" id="UPA00028">
    <property type="reaction ID" value="UER00005"/>
</dbReference>
<dbReference type="SUPFAM" id="SSF48179">
    <property type="entry name" value="6-phosphogluconate dehydrogenase C-terminal domain-like"/>
    <property type="match status" value="1"/>
</dbReference>
<keyword evidence="5 8" id="KW-0547">Nucleotide-binding</keyword>
<dbReference type="GO" id="GO:0015940">
    <property type="term" value="P:pantothenate biosynthetic process"/>
    <property type="evidence" value="ECO:0007669"/>
    <property type="project" value="UniProtKB-UniRule"/>
</dbReference>
<dbReference type="Gene3D" id="3.40.50.620">
    <property type="entry name" value="HUPs"/>
    <property type="match status" value="1"/>
</dbReference>
<dbReference type="SUPFAM" id="SSF51735">
    <property type="entry name" value="NAD(P)-binding Rossmann-fold domains"/>
    <property type="match status" value="1"/>
</dbReference>
<evidence type="ECO:0000256" key="7">
    <source>
        <dbReference type="ARBA" id="ARBA00048258"/>
    </source>
</evidence>
<sequence length="590" mass="61732">MDAARGKRGVIIEGMSASATATPLRIAVVGSGRVGPVLAAAFRQVGHQIVGITARHDAAIDRVSAVLPDVPVRELADIAQGADLILLAVSDDALADIARELPVEPGQLVAHTSGAHGLQILEPLAARGALVFALHPAMTFSGTSLDIARLQDCAFAVTANPAVLPIAHALVADLGGNPVTIANADRPAYHAALSHAANHTVTLIAQARRLLTAIGQVDPGATLKALVRTAVEGALRAGDSALTGPVMRGDAGTIRAHLAALADIGEGDIEASYRALALTTAERCYDRDVLSDDQLADLTGVLLPPTEVVTTKAELRAALAIRPGRRAVVMTMGALHEGHLSLVRRAKELADVVVVTDFVNPLQFAPDEDFDSYPRDLKGDVELLRGEGVDVVFAPSIEEMYPREPLVRIDPGPVAQLFEGVTRPTHFAGVVQVVTKLLNLTQPDVAIFGEKDAQQLALIRTLVADLDIPVRIVGAPIARDDDGVARSSRNAYLSTEERGHARALVAALDAAEQAAATGDASSPAQLADIAERALADAPGVRVDYVAAVDASTYLPADAATREIILALAAFVGPTRLIDNRRIELEAKEDS</sequence>
<comment type="function">
    <text evidence="8">Catalyzes the condensation of pantoate with beta-alanine in an ATP-dependent reaction via a pantoyl-adenylate intermediate.</text>
</comment>
<comment type="miscellaneous">
    <text evidence="8">The reaction proceeds by a bi uni uni bi ping pong mechanism.</text>
</comment>
<dbReference type="InterPro" id="IPR018931">
    <property type="entry name" value="DUF2520"/>
</dbReference>
<dbReference type="CDD" id="cd00560">
    <property type="entry name" value="PanC"/>
    <property type="match status" value="1"/>
</dbReference>
<dbReference type="EC" id="6.3.2.1" evidence="8"/>
<feature type="binding site" evidence="8">
    <location>
        <position position="455"/>
    </location>
    <ligand>
        <name>(R)-pantoate</name>
        <dbReference type="ChEBI" id="CHEBI:15980"/>
    </ligand>
</feature>
<feature type="binding site" evidence="8">
    <location>
        <position position="363"/>
    </location>
    <ligand>
        <name>beta-alanine</name>
        <dbReference type="ChEBI" id="CHEBI:57966"/>
    </ligand>
</feature>
<protein>
    <recommendedName>
        <fullName evidence="8">Pantothenate synthetase</fullName>
        <shortName evidence="8">PS</shortName>
        <ecNumber evidence="8">6.3.2.1</ecNumber>
    </recommendedName>
    <alternativeName>
        <fullName evidence="8">Pantoate--beta-alanine ligase</fullName>
    </alternativeName>
    <alternativeName>
        <fullName evidence="8">Pantoate-activating enzyme</fullName>
    </alternativeName>
</protein>